<comment type="similarity">
    <text evidence="2">Belongs to the cytochrome ubiquinol oxidase subunit 2 family.</text>
</comment>
<feature type="transmembrane region" description="Helical" evidence="12">
    <location>
        <begin position="6"/>
        <end position="27"/>
    </location>
</feature>
<comment type="caution">
    <text evidence="13">The sequence shown here is derived from an EMBL/GenBank/DDBJ whole genome shotgun (WGS) entry which is preliminary data.</text>
</comment>
<evidence type="ECO:0000256" key="1">
    <source>
        <dbReference type="ARBA" id="ARBA00004651"/>
    </source>
</evidence>
<dbReference type="Pfam" id="PF02322">
    <property type="entry name" value="Cyt_bd_oxida_II"/>
    <property type="match status" value="1"/>
</dbReference>
<keyword evidence="10" id="KW-0408">Iron</keyword>
<keyword evidence="8" id="KW-0249">Electron transport</keyword>
<keyword evidence="13" id="KW-0560">Oxidoreductase</keyword>
<evidence type="ECO:0000256" key="3">
    <source>
        <dbReference type="ARBA" id="ARBA00022448"/>
    </source>
</evidence>
<keyword evidence="7" id="KW-0479">Metal-binding</keyword>
<dbReference type="GO" id="GO:0005886">
    <property type="term" value="C:plasma membrane"/>
    <property type="evidence" value="ECO:0007669"/>
    <property type="project" value="UniProtKB-SubCell"/>
</dbReference>
<evidence type="ECO:0000256" key="5">
    <source>
        <dbReference type="ARBA" id="ARBA00022617"/>
    </source>
</evidence>
<dbReference type="AlphaFoldDB" id="A0A840CVI5"/>
<gene>
    <name evidence="13" type="ORF">GGR21_001708</name>
</gene>
<dbReference type="GO" id="GO:0019646">
    <property type="term" value="P:aerobic electron transport chain"/>
    <property type="evidence" value="ECO:0007669"/>
    <property type="project" value="TreeGrafter"/>
</dbReference>
<organism evidence="13 14">
    <name type="scientific">Dysgonomonas hofstadii</name>
    <dbReference type="NCBI Taxonomy" id="637886"/>
    <lineage>
        <taxon>Bacteria</taxon>
        <taxon>Pseudomonadati</taxon>
        <taxon>Bacteroidota</taxon>
        <taxon>Bacteroidia</taxon>
        <taxon>Bacteroidales</taxon>
        <taxon>Dysgonomonadaceae</taxon>
        <taxon>Dysgonomonas</taxon>
    </lineage>
</organism>
<keyword evidence="11 12" id="KW-0472">Membrane</keyword>
<evidence type="ECO:0000256" key="9">
    <source>
        <dbReference type="ARBA" id="ARBA00022989"/>
    </source>
</evidence>
<feature type="transmembrane region" description="Helical" evidence="12">
    <location>
        <begin position="338"/>
        <end position="361"/>
    </location>
</feature>
<dbReference type="PANTHER" id="PTHR43141">
    <property type="entry name" value="CYTOCHROME BD2 SUBUNIT II"/>
    <property type="match status" value="1"/>
</dbReference>
<dbReference type="GO" id="GO:0070069">
    <property type="term" value="C:cytochrome complex"/>
    <property type="evidence" value="ECO:0007669"/>
    <property type="project" value="TreeGrafter"/>
</dbReference>
<comment type="subcellular location">
    <subcellularLocation>
        <location evidence="1">Cell membrane</location>
        <topology evidence="1">Multi-pass membrane protein</topology>
    </subcellularLocation>
</comment>
<evidence type="ECO:0000256" key="11">
    <source>
        <dbReference type="ARBA" id="ARBA00023136"/>
    </source>
</evidence>
<keyword evidence="4" id="KW-1003">Cell membrane</keyword>
<evidence type="ECO:0000256" key="2">
    <source>
        <dbReference type="ARBA" id="ARBA00007543"/>
    </source>
</evidence>
<evidence type="ECO:0000313" key="13">
    <source>
        <dbReference type="EMBL" id="MBB4035813.1"/>
    </source>
</evidence>
<evidence type="ECO:0000256" key="8">
    <source>
        <dbReference type="ARBA" id="ARBA00022982"/>
    </source>
</evidence>
<feature type="transmembrane region" description="Helical" evidence="12">
    <location>
        <begin position="254"/>
        <end position="279"/>
    </location>
</feature>
<evidence type="ECO:0000256" key="7">
    <source>
        <dbReference type="ARBA" id="ARBA00022723"/>
    </source>
</evidence>
<proteinExistence type="inferred from homology"/>
<keyword evidence="3" id="KW-0813">Transport</keyword>
<feature type="transmembrane region" description="Helical" evidence="12">
    <location>
        <begin position="83"/>
        <end position="104"/>
    </location>
</feature>
<dbReference type="GO" id="GO:0016682">
    <property type="term" value="F:oxidoreductase activity, acting on diphenols and related substances as donors, oxygen as acceptor"/>
    <property type="evidence" value="ECO:0007669"/>
    <property type="project" value="TreeGrafter"/>
</dbReference>
<sequence>MDYSFLQHYWWFLICLIGGLFAFLLFVQGGQSMLFSLAKSEKERMILVNALGRKWEYTFTTLVTFGGALFASFPLFYSTSFGGAYWVWMAILLCFVIQAVSYEYQSKPGNTYGKNTYRWFLFINGLLGTFLVGAALATFFTGSDFIVNKANLADIGNPTISRWGSEWHGLEALANPRCWLLGLTVFFLARVQACLFFINRLADETLVSRSRKFLLYNSIPFVVCFLGFVIWSFIADGYAVNPDTKEVFMAPHKYLNNMIEMPVVGIVFLAGVVLVLFGIGKTLMSKEFSKGIWITGIGTVLTVCMLLLITGFNNTAYYPSATDLQSSLTIQNSSSSEFTLTVMSVVSLLVPFVLAYIFYAWNSLEKKRFKAEDLKDDGHVY</sequence>
<keyword evidence="6 12" id="KW-0812">Transmembrane</keyword>
<dbReference type="Proteomes" id="UP000555103">
    <property type="component" value="Unassembled WGS sequence"/>
</dbReference>
<dbReference type="NCBIfam" id="TIGR00203">
    <property type="entry name" value="cydB"/>
    <property type="match status" value="1"/>
</dbReference>
<accession>A0A840CVI5</accession>
<keyword evidence="9 12" id="KW-1133">Transmembrane helix</keyword>
<feature type="transmembrane region" description="Helical" evidence="12">
    <location>
        <begin position="291"/>
        <end position="318"/>
    </location>
</feature>
<dbReference type="EMBL" id="JACIEP010000005">
    <property type="protein sequence ID" value="MBB4035813.1"/>
    <property type="molecule type" value="Genomic_DNA"/>
</dbReference>
<reference evidence="13 14" key="1">
    <citation type="submission" date="2020-08" db="EMBL/GenBank/DDBJ databases">
        <title>Genomic Encyclopedia of Type Strains, Phase IV (KMG-IV): sequencing the most valuable type-strain genomes for metagenomic binning, comparative biology and taxonomic classification.</title>
        <authorList>
            <person name="Goeker M."/>
        </authorList>
    </citation>
    <scope>NUCLEOTIDE SEQUENCE [LARGE SCALE GENOMIC DNA]</scope>
    <source>
        <strain evidence="13 14">DSM 104969</strain>
    </source>
</reference>
<keyword evidence="5" id="KW-0349">Heme</keyword>
<dbReference type="GO" id="GO:0009055">
    <property type="term" value="F:electron transfer activity"/>
    <property type="evidence" value="ECO:0007669"/>
    <property type="project" value="TreeGrafter"/>
</dbReference>
<evidence type="ECO:0000256" key="10">
    <source>
        <dbReference type="ARBA" id="ARBA00023004"/>
    </source>
</evidence>
<feature type="transmembrane region" description="Helical" evidence="12">
    <location>
        <begin position="116"/>
        <end position="140"/>
    </location>
</feature>
<evidence type="ECO:0000313" key="14">
    <source>
        <dbReference type="Proteomes" id="UP000555103"/>
    </source>
</evidence>
<dbReference type="InterPro" id="IPR003317">
    <property type="entry name" value="Cyt-d_oxidase_su2"/>
</dbReference>
<feature type="transmembrane region" description="Helical" evidence="12">
    <location>
        <begin position="179"/>
        <end position="202"/>
    </location>
</feature>
<dbReference type="PANTHER" id="PTHR43141:SF5">
    <property type="entry name" value="CYTOCHROME BD-I UBIQUINOL OXIDASE SUBUNIT 2"/>
    <property type="match status" value="1"/>
</dbReference>
<evidence type="ECO:0000256" key="12">
    <source>
        <dbReference type="SAM" id="Phobius"/>
    </source>
</evidence>
<feature type="transmembrane region" description="Helical" evidence="12">
    <location>
        <begin position="57"/>
        <end position="77"/>
    </location>
</feature>
<feature type="transmembrane region" description="Helical" evidence="12">
    <location>
        <begin position="214"/>
        <end position="234"/>
    </location>
</feature>
<keyword evidence="14" id="KW-1185">Reference proteome</keyword>
<dbReference type="EC" id="1.10.3.-" evidence="13"/>
<dbReference type="RefSeq" id="WP_183306734.1">
    <property type="nucleotide sequence ID" value="NZ_JACIEP010000005.1"/>
</dbReference>
<protein>
    <submittedName>
        <fullName evidence="13">Cytochrome d ubiquinol oxidase subunit II</fullName>
        <ecNumber evidence="13">1.10.3.-</ecNumber>
    </submittedName>
</protein>
<dbReference type="GO" id="GO:0046872">
    <property type="term" value="F:metal ion binding"/>
    <property type="evidence" value="ECO:0007669"/>
    <property type="project" value="UniProtKB-KW"/>
</dbReference>
<evidence type="ECO:0000256" key="6">
    <source>
        <dbReference type="ARBA" id="ARBA00022692"/>
    </source>
</evidence>
<name>A0A840CVI5_9BACT</name>
<evidence type="ECO:0000256" key="4">
    <source>
        <dbReference type="ARBA" id="ARBA00022475"/>
    </source>
</evidence>